<dbReference type="Proteomes" id="UP001457282">
    <property type="component" value="Unassembled WGS sequence"/>
</dbReference>
<name>A0AAW1Y7Q0_RUBAR</name>
<evidence type="ECO:0000313" key="7">
    <source>
        <dbReference type="EMBL" id="KAK9944857.1"/>
    </source>
</evidence>
<evidence type="ECO:0000256" key="3">
    <source>
        <dbReference type="ARBA" id="ARBA00022471"/>
    </source>
</evidence>
<proteinExistence type="inferred from homology"/>
<keyword evidence="4 6" id="KW-0964">Secreted</keyword>
<dbReference type="GO" id="GO:0060320">
    <property type="term" value="P:rejection of self pollen"/>
    <property type="evidence" value="ECO:0007669"/>
    <property type="project" value="UniProtKB-KW"/>
</dbReference>
<dbReference type="Pfam" id="PF05938">
    <property type="entry name" value="Self-incomp_S1"/>
    <property type="match status" value="1"/>
</dbReference>
<evidence type="ECO:0000256" key="4">
    <source>
        <dbReference type="ARBA" id="ARBA00022525"/>
    </source>
</evidence>
<comment type="caution">
    <text evidence="7">The sequence shown here is derived from an EMBL/GenBank/DDBJ whole genome shotgun (WGS) entry which is preliminary data.</text>
</comment>
<dbReference type="GO" id="GO:0005576">
    <property type="term" value="C:extracellular region"/>
    <property type="evidence" value="ECO:0007669"/>
    <property type="project" value="UniProtKB-SubCell"/>
</dbReference>
<reference evidence="7 8" key="1">
    <citation type="journal article" date="2023" name="G3 (Bethesda)">
        <title>A chromosome-length genome assembly and annotation of blackberry (Rubus argutus, cv. 'Hillquist').</title>
        <authorList>
            <person name="Bruna T."/>
            <person name="Aryal R."/>
            <person name="Dudchenko O."/>
            <person name="Sargent D.J."/>
            <person name="Mead D."/>
            <person name="Buti M."/>
            <person name="Cavallini A."/>
            <person name="Hytonen T."/>
            <person name="Andres J."/>
            <person name="Pham M."/>
            <person name="Weisz D."/>
            <person name="Mascagni F."/>
            <person name="Usai G."/>
            <person name="Natali L."/>
            <person name="Bassil N."/>
            <person name="Fernandez G.E."/>
            <person name="Lomsadze A."/>
            <person name="Armour M."/>
            <person name="Olukolu B."/>
            <person name="Poorten T."/>
            <person name="Britton C."/>
            <person name="Davik J."/>
            <person name="Ashrafi H."/>
            <person name="Aiden E.L."/>
            <person name="Borodovsky M."/>
            <person name="Worthington M."/>
        </authorList>
    </citation>
    <scope>NUCLEOTIDE SEQUENCE [LARGE SCALE GENOMIC DNA]</scope>
    <source>
        <strain evidence="7">PI 553951</strain>
    </source>
</reference>
<keyword evidence="5 6" id="KW-0732">Signal</keyword>
<comment type="similarity">
    <text evidence="2 6">Belongs to the plant self-incompatibility (S1) protein family.</text>
</comment>
<keyword evidence="8" id="KW-1185">Reference proteome</keyword>
<dbReference type="PANTHER" id="PTHR31232">
    <property type="match status" value="1"/>
</dbReference>
<gene>
    <name evidence="7" type="ORF">M0R45_010403</name>
</gene>
<accession>A0AAW1Y7Q0</accession>
<evidence type="ECO:0000313" key="8">
    <source>
        <dbReference type="Proteomes" id="UP001457282"/>
    </source>
</evidence>
<evidence type="ECO:0000256" key="2">
    <source>
        <dbReference type="ARBA" id="ARBA00005581"/>
    </source>
</evidence>
<dbReference type="AlphaFoldDB" id="A0AAW1Y7Q0"/>
<keyword evidence="3 6" id="KW-0713">Self-incompatibility</keyword>
<evidence type="ECO:0000256" key="6">
    <source>
        <dbReference type="RuleBase" id="RU367044"/>
    </source>
</evidence>
<evidence type="ECO:0000256" key="1">
    <source>
        <dbReference type="ARBA" id="ARBA00004613"/>
    </source>
</evidence>
<dbReference type="EMBL" id="JBEDUW010000002">
    <property type="protein sequence ID" value="KAK9944857.1"/>
    <property type="molecule type" value="Genomic_DNA"/>
</dbReference>
<feature type="signal peptide" evidence="6">
    <location>
        <begin position="1"/>
        <end position="23"/>
    </location>
</feature>
<dbReference type="InterPro" id="IPR010264">
    <property type="entry name" value="Self-incomp_S1"/>
</dbReference>
<organism evidence="7 8">
    <name type="scientific">Rubus argutus</name>
    <name type="common">Southern blackberry</name>
    <dbReference type="NCBI Taxonomy" id="59490"/>
    <lineage>
        <taxon>Eukaryota</taxon>
        <taxon>Viridiplantae</taxon>
        <taxon>Streptophyta</taxon>
        <taxon>Embryophyta</taxon>
        <taxon>Tracheophyta</taxon>
        <taxon>Spermatophyta</taxon>
        <taxon>Magnoliopsida</taxon>
        <taxon>eudicotyledons</taxon>
        <taxon>Gunneridae</taxon>
        <taxon>Pentapetalae</taxon>
        <taxon>rosids</taxon>
        <taxon>fabids</taxon>
        <taxon>Rosales</taxon>
        <taxon>Rosaceae</taxon>
        <taxon>Rosoideae</taxon>
        <taxon>Rosoideae incertae sedis</taxon>
        <taxon>Rubus</taxon>
    </lineage>
</organism>
<feature type="chain" id="PRO_5043104889" description="S-protein homolog" evidence="6">
    <location>
        <begin position="24"/>
        <end position="153"/>
    </location>
</feature>
<evidence type="ECO:0000256" key="5">
    <source>
        <dbReference type="ARBA" id="ARBA00022729"/>
    </source>
</evidence>
<protein>
    <recommendedName>
        <fullName evidence="6">S-protein homolog</fullName>
    </recommendedName>
</protein>
<sequence>MTGSIKSSVVLFVFLAILTLALSSSPGKSAEIKLSGFEKWEVHVVNGLGGGKSLFVHCKSKDDDLGTHDLAIGAEVNWSFDTNYFGTTLFWCYLRTNKEHASFDVFWVEKEHHWLAERCMVRNCIWIAKDDGVYLKNNPQHLDERIHNWEQAI</sequence>
<comment type="subcellular location">
    <subcellularLocation>
        <location evidence="1 6">Secreted</location>
    </subcellularLocation>
</comment>
<dbReference type="PANTHER" id="PTHR31232:SF156">
    <property type="entry name" value="PLANT SELF-INCOMPATIBILITY PROTEIN S1 FAMILY-RELATED"/>
    <property type="match status" value="1"/>
</dbReference>